<organism evidence="2 3">
    <name type="scientific">Streptomyces griseofuscus</name>
    <dbReference type="NCBI Taxonomy" id="146922"/>
    <lineage>
        <taxon>Bacteria</taxon>
        <taxon>Bacillati</taxon>
        <taxon>Actinomycetota</taxon>
        <taxon>Actinomycetes</taxon>
        <taxon>Kitasatosporales</taxon>
        <taxon>Streptomycetaceae</taxon>
        <taxon>Streptomyces</taxon>
    </lineage>
</organism>
<dbReference type="Proteomes" id="UP000516422">
    <property type="component" value="Chromosome"/>
</dbReference>
<feature type="region of interest" description="Disordered" evidence="1">
    <location>
        <begin position="56"/>
        <end position="91"/>
    </location>
</feature>
<proteinExistence type="predicted"/>
<name>A0A7H1PRW4_9ACTN</name>
<evidence type="ECO:0000256" key="1">
    <source>
        <dbReference type="SAM" id="MobiDB-lite"/>
    </source>
</evidence>
<evidence type="ECO:0000313" key="2">
    <source>
        <dbReference type="EMBL" id="QNT90794.1"/>
    </source>
</evidence>
<reference evidence="2 3" key="1">
    <citation type="submission" date="2020-04" db="EMBL/GenBank/DDBJ databases">
        <title>Characterization and engineering of Streptomyces griseofuscus DSM40191 as a potential heterologous host for expression of BGCs.</title>
        <authorList>
            <person name="Gren T."/>
            <person name="Whitford C.M."/>
            <person name="Mohite O.S."/>
            <person name="Joergensen T.S."/>
            <person name="Nielsen J.B."/>
            <person name="Lee S.Y."/>
            <person name="Weber T."/>
        </authorList>
    </citation>
    <scope>NUCLEOTIDE SEQUENCE [LARGE SCALE GENOMIC DNA]</scope>
    <source>
        <strain evidence="2 3">DSM 40191</strain>
    </source>
</reference>
<dbReference type="AlphaFoldDB" id="A0A7H1PRW4"/>
<dbReference type="KEGG" id="sgf:HEP81_00458"/>
<gene>
    <name evidence="2" type="ORF">HEP81_00458</name>
</gene>
<protein>
    <submittedName>
        <fullName evidence="2">Uncharacterized protein</fullName>
    </submittedName>
</protein>
<evidence type="ECO:0000313" key="3">
    <source>
        <dbReference type="Proteomes" id="UP000516422"/>
    </source>
</evidence>
<accession>A0A7H1PRW4</accession>
<sequence>MPEGTRTALAVSAGIDTHTRRARALASPRILTGFVFLWAFLDKTFGLGYATASGNAWIDGMSPTPPRGRPRRPNIGEPPTRTGPFRNPVGP</sequence>
<dbReference type="EMBL" id="CP051006">
    <property type="protein sequence ID" value="QNT90794.1"/>
    <property type="molecule type" value="Genomic_DNA"/>
</dbReference>